<dbReference type="Gene3D" id="3.30.1180.20">
    <property type="entry name" value="Dihydroxyacetone kinase, domain 2"/>
    <property type="match status" value="1"/>
</dbReference>
<dbReference type="Pfam" id="PF02734">
    <property type="entry name" value="Dak2"/>
    <property type="match status" value="1"/>
</dbReference>
<dbReference type="InterPro" id="IPR036117">
    <property type="entry name" value="DhaL_dom_sf"/>
</dbReference>
<dbReference type="GO" id="GO:0005829">
    <property type="term" value="C:cytosol"/>
    <property type="evidence" value="ECO:0007669"/>
    <property type="project" value="TreeGrafter"/>
</dbReference>
<comment type="function">
    <text evidence="12">Catalyzes both the phosphorylation of dihydroxyacetone and of glyceraldehyde, and the splitting of ribonucleoside diphosphate-X compounds among which FAD is the best substrate. Represses IFIH1-mediated cellular antiviral response.</text>
</comment>
<dbReference type="PROSITE" id="PS51481">
    <property type="entry name" value="DHAK"/>
    <property type="match status" value="1"/>
</dbReference>
<dbReference type="GO" id="GO:0004371">
    <property type="term" value="F:glycerone kinase activity"/>
    <property type="evidence" value="ECO:0007669"/>
    <property type="project" value="UniProtKB-EC"/>
</dbReference>
<evidence type="ECO:0000256" key="16">
    <source>
        <dbReference type="ARBA" id="ARBA00048898"/>
    </source>
</evidence>
<feature type="domain" description="DhaL" evidence="17">
    <location>
        <begin position="371"/>
        <end position="564"/>
    </location>
</feature>
<sequence>MEVTKKFVNDPLDSVDESIRGLVLANPSLRISESCHRVVLRAEKKTDGRVALIAGGGSGHEPFAAGFVGSGLLDAAVCGDVFASPPSDHVLAALEDVATPAGVIVFVINYTGDRLNFGLALERFHGSPKSDLVFIADDVALEAKDHSVGRRGLAGAVLLLKVAGAMSEEGVFFEEIVKTTRSINENLGTMGVSLYPCSLPGKPPMFDLPEEKMELGLGIHGEPGCERTLARSAKEVVVSVMERLVNSSKLNLRKNEKVVVLLNNLGSVSQLEMNILQKEVIEWLESFGVDIARFYSGTFMTSLDGHGVSVTILKVVDEKWLAFLDAPSECPGWKESSKPFLKKAVPTIIKSPKTDPFGEAKGVQISEETATKIAKGLRGICSKMEDFYVELNRLDGKCGDGDCGDTLLSATRAINGALGKDELTCDRPQHLFLQLSRIFEKVVGGTSGAIYALMLSAASTAFESSFSSEELANALKFGLEAIQKYGHARAGDRTMVDPLSAAVKDAAKPKRSWRSVVEAAERAAMETATMEAKAGRASYTSSETQNEADAGAMAVASWMRALLESTM</sequence>
<dbReference type="FunFam" id="3.40.50.10440:FF:000001">
    <property type="entry name" value="Dihydroxyacetone kinase, DhaK subunit"/>
    <property type="match status" value="1"/>
</dbReference>
<keyword evidence="8" id="KW-0418">Kinase</keyword>
<comment type="catalytic activity">
    <reaction evidence="16">
        <text>dihydroxyacetone + ATP = dihydroxyacetone phosphate + ADP + H(+)</text>
        <dbReference type="Rhea" id="RHEA:15773"/>
        <dbReference type="ChEBI" id="CHEBI:15378"/>
        <dbReference type="ChEBI" id="CHEBI:16016"/>
        <dbReference type="ChEBI" id="CHEBI:30616"/>
        <dbReference type="ChEBI" id="CHEBI:57642"/>
        <dbReference type="ChEBI" id="CHEBI:456216"/>
        <dbReference type="EC" id="2.7.1.29"/>
    </reaction>
</comment>
<evidence type="ECO:0000256" key="12">
    <source>
        <dbReference type="ARBA" id="ARBA00045490"/>
    </source>
</evidence>
<protein>
    <recommendedName>
        <fullName evidence="5">Triokinase/FMN cyclase</fullName>
        <ecNumber evidence="3">2.7.1.28</ecNumber>
        <ecNumber evidence="2">2.7.1.29</ecNumber>
        <ecNumber evidence="4">4.6.1.15</ecNumber>
    </recommendedName>
    <alternativeName>
        <fullName evidence="11">Bifunctional ATP-dependent dihydroxyacetone kinase/FAD-AMP lyase (cyclizing)</fullName>
    </alternativeName>
</protein>
<evidence type="ECO:0000259" key="17">
    <source>
        <dbReference type="PROSITE" id="PS51480"/>
    </source>
</evidence>
<dbReference type="GO" id="GO:0019563">
    <property type="term" value="P:glycerol catabolic process"/>
    <property type="evidence" value="ECO:0007669"/>
    <property type="project" value="TreeGrafter"/>
</dbReference>
<evidence type="ECO:0000256" key="11">
    <source>
        <dbReference type="ARBA" id="ARBA00032426"/>
    </source>
</evidence>
<evidence type="ECO:0000256" key="15">
    <source>
        <dbReference type="ARBA" id="ARBA00048526"/>
    </source>
</evidence>
<evidence type="ECO:0000256" key="5">
    <source>
        <dbReference type="ARBA" id="ARBA00018932"/>
    </source>
</evidence>
<dbReference type="GO" id="GO:0050354">
    <property type="term" value="F:triokinase activity"/>
    <property type="evidence" value="ECO:0007669"/>
    <property type="project" value="UniProtKB-EC"/>
</dbReference>
<dbReference type="FunFam" id="3.30.1180.20:FF:000001">
    <property type="entry name" value="Dihydroxyacetone kinase 1"/>
    <property type="match status" value="1"/>
</dbReference>
<evidence type="ECO:0000256" key="2">
    <source>
        <dbReference type="ARBA" id="ARBA00012107"/>
    </source>
</evidence>
<evidence type="ECO:0000256" key="13">
    <source>
        <dbReference type="ARBA" id="ARBA00046681"/>
    </source>
</evidence>
<evidence type="ECO:0000256" key="8">
    <source>
        <dbReference type="ARBA" id="ARBA00022777"/>
    </source>
</evidence>
<organism evidence="19 20">
    <name type="scientific">Steinernema glaseri</name>
    <dbReference type="NCBI Taxonomy" id="37863"/>
    <lineage>
        <taxon>Eukaryota</taxon>
        <taxon>Metazoa</taxon>
        <taxon>Ecdysozoa</taxon>
        <taxon>Nematoda</taxon>
        <taxon>Chromadorea</taxon>
        <taxon>Rhabditida</taxon>
        <taxon>Tylenchina</taxon>
        <taxon>Panagrolaimomorpha</taxon>
        <taxon>Strongyloidoidea</taxon>
        <taxon>Steinernematidae</taxon>
        <taxon>Steinernema</taxon>
    </lineage>
</organism>
<keyword evidence="19" id="KW-1185">Reference proteome</keyword>
<evidence type="ECO:0000256" key="6">
    <source>
        <dbReference type="ARBA" id="ARBA00022679"/>
    </source>
</evidence>
<evidence type="ECO:0000313" key="19">
    <source>
        <dbReference type="Proteomes" id="UP000095287"/>
    </source>
</evidence>
<keyword evidence="10" id="KW-0170">Cobalt</keyword>
<dbReference type="Gene3D" id="3.40.50.10440">
    <property type="entry name" value="Dihydroxyacetone kinase, domain 1"/>
    <property type="match status" value="1"/>
</dbReference>
<accession>A0A1I7ZW64</accession>
<evidence type="ECO:0000313" key="20">
    <source>
        <dbReference type="WBParaSite" id="L893_g30188.t1"/>
    </source>
</evidence>
<evidence type="ECO:0000256" key="14">
    <source>
        <dbReference type="ARBA" id="ARBA00047974"/>
    </source>
</evidence>
<evidence type="ECO:0000256" key="3">
    <source>
        <dbReference type="ARBA" id="ARBA00012110"/>
    </source>
</evidence>
<evidence type="ECO:0000256" key="7">
    <source>
        <dbReference type="ARBA" id="ARBA00022741"/>
    </source>
</evidence>
<dbReference type="InterPro" id="IPR004006">
    <property type="entry name" value="DhaK_dom"/>
</dbReference>
<keyword evidence="6" id="KW-0808">Transferase</keyword>
<keyword evidence="7" id="KW-0547">Nucleotide-binding</keyword>
<comment type="catalytic activity">
    <reaction evidence="15">
        <text>FAD = riboflavin cyclic-4',5'-phosphate + AMP + H(+)</text>
        <dbReference type="Rhea" id="RHEA:13729"/>
        <dbReference type="ChEBI" id="CHEBI:15378"/>
        <dbReference type="ChEBI" id="CHEBI:57692"/>
        <dbReference type="ChEBI" id="CHEBI:76202"/>
        <dbReference type="ChEBI" id="CHEBI:456215"/>
        <dbReference type="EC" id="4.6.1.15"/>
    </reaction>
</comment>
<dbReference type="Pfam" id="PF02733">
    <property type="entry name" value="Dak1"/>
    <property type="match status" value="1"/>
</dbReference>
<dbReference type="SUPFAM" id="SSF82549">
    <property type="entry name" value="DAK1/DegV-like"/>
    <property type="match status" value="1"/>
</dbReference>
<dbReference type="FunFam" id="1.25.40.340:FF:000002">
    <property type="entry name" value="Dihydroxyacetone kinase, L subunit"/>
    <property type="match status" value="1"/>
</dbReference>
<dbReference type="GO" id="GO:0034012">
    <property type="term" value="F:FAD-AMP lyase (cyclizing) activity"/>
    <property type="evidence" value="ECO:0007669"/>
    <property type="project" value="UniProtKB-EC"/>
</dbReference>
<dbReference type="GO" id="GO:0005524">
    <property type="term" value="F:ATP binding"/>
    <property type="evidence" value="ECO:0007669"/>
    <property type="project" value="UniProtKB-KW"/>
</dbReference>
<dbReference type="SUPFAM" id="SSF101473">
    <property type="entry name" value="DhaL-like"/>
    <property type="match status" value="1"/>
</dbReference>
<dbReference type="InterPro" id="IPR050861">
    <property type="entry name" value="Dihydroxyacetone_Kinase"/>
</dbReference>
<comment type="subunit">
    <text evidence="13">Homodimer. Interacts with IFIH1 (via the CARD domains), the interaction is inhibited by viral infection.</text>
</comment>
<evidence type="ECO:0000256" key="10">
    <source>
        <dbReference type="ARBA" id="ARBA00023285"/>
    </source>
</evidence>
<dbReference type="WBParaSite" id="L893_g30188.t1">
    <property type="protein sequence ID" value="L893_g30188.t1"/>
    <property type="gene ID" value="L893_g30188"/>
</dbReference>
<comment type="similarity">
    <text evidence="1">Belongs to the dihydroxyacetone kinase (DAK) family.</text>
</comment>
<dbReference type="InterPro" id="IPR004007">
    <property type="entry name" value="DhaL_dom"/>
</dbReference>
<dbReference type="PANTHER" id="PTHR28629:SF4">
    <property type="entry name" value="TRIOKINASE_FMN CYCLASE"/>
    <property type="match status" value="1"/>
</dbReference>
<dbReference type="SMART" id="SM01120">
    <property type="entry name" value="Dak2"/>
    <property type="match status" value="1"/>
</dbReference>
<dbReference type="EC" id="2.7.1.28" evidence="3"/>
<dbReference type="AlphaFoldDB" id="A0A1I7ZW64"/>
<evidence type="ECO:0000256" key="1">
    <source>
        <dbReference type="ARBA" id="ARBA00008757"/>
    </source>
</evidence>
<comment type="catalytic activity">
    <reaction evidence="14">
        <text>D-glyceraldehyde + ATP = D-glyceraldehyde 3-phosphate + ADP + H(+)</text>
        <dbReference type="Rhea" id="RHEA:13941"/>
        <dbReference type="ChEBI" id="CHEBI:15378"/>
        <dbReference type="ChEBI" id="CHEBI:17378"/>
        <dbReference type="ChEBI" id="CHEBI:30616"/>
        <dbReference type="ChEBI" id="CHEBI:59776"/>
        <dbReference type="ChEBI" id="CHEBI:456216"/>
        <dbReference type="EC" id="2.7.1.28"/>
    </reaction>
</comment>
<feature type="domain" description="DhaK" evidence="18">
    <location>
        <begin position="10"/>
        <end position="333"/>
    </location>
</feature>
<evidence type="ECO:0000256" key="4">
    <source>
        <dbReference type="ARBA" id="ARBA00012578"/>
    </source>
</evidence>
<evidence type="ECO:0000256" key="9">
    <source>
        <dbReference type="ARBA" id="ARBA00022840"/>
    </source>
</evidence>
<dbReference type="Gene3D" id="1.25.40.340">
    <property type="match status" value="1"/>
</dbReference>
<evidence type="ECO:0000259" key="18">
    <source>
        <dbReference type="PROSITE" id="PS51481"/>
    </source>
</evidence>
<dbReference type="EC" id="4.6.1.15" evidence="4"/>
<reference evidence="20" key="1">
    <citation type="submission" date="2016-11" db="UniProtKB">
        <authorList>
            <consortium name="WormBaseParasite"/>
        </authorList>
    </citation>
    <scope>IDENTIFICATION</scope>
</reference>
<dbReference type="Proteomes" id="UP000095287">
    <property type="component" value="Unplaced"/>
</dbReference>
<name>A0A1I7ZW64_9BILA</name>
<keyword evidence="9" id="KW-0067">ATP-binding</keyword>
<proteinExistence type="inferred from homology"/>
<dbReference type="PROSITE" id="PS51480">
    <property type="entry name" value="DHAL"/>
    <property type="match status" value="1"/>
</dbReference>
<dbReference type="EC" id="2.7.1.29" evidence="2"/>
<dbReference type="PANTHER" id="PTHR28629">
    <property type="entry name" value="TRIOKINASE/FMN CYCLASE"/>
    <property type="match status" value="1"/>
</dbReference>